<dbReference type="GeneID" id="85330162"/>
<keyword evidence="3" id="KW-1185">Reference proteome</keyword>
<evidence type="ECO:0000313" key="3">
    <source>
        <dbReference type="Proteomes" id="UP001172101"/>
    </source>
</evidence>
<evidence type="ECO:0000256" key="1">
    <source>
        <dbReference type="SAM" id="MobiDB-lite"/>
    </source>
</evidence>
<accession>A0AA40DL83</accession>
<feature type="compositionally biased region" description="Polar residues" evidence="1">
    <location>
        <begin position="260"/>
        <end position="283"/>
    </location>
</feature>
<dbReference type="RefSeq" id="XP_060290812.1">
    <property type="nucleotide sequence ID" value="XM_060446892.1"/>
</dbReference>
<dbReference type="AlphaFoldDB" id="A0AA40DL83"/>
<proteinExistence type="predicted"/>
<protein>
    <submittedName>
        <fullName evidence="2">Uncharacterized protein</fullName>
    </submittedName>
</protein>
<comment type="caution">
    <text evidence="2">The sequence shown here is derived from an EMBL/GenBank/DDBJ whole genome shotgun (WGS) entry which is preliminary data.</text>
</comment>
<dbReference type="Proteomes" id="UP001172101">
    <property type="component" value="Unassembled WGS sequence"/>
</dbReference>
<feature type="region of interest" description="Disordered" evidence="1">
    <location>
        <begin position="259"/>
        <end position="286"/>
    </location>
</feature>
<dbReference type="EMBL" id="JAUIRO010000008">
    <property type="protein sequence ID" value="KAK0703953.1"/>
    <property type="molecule type" value="Genomic_DNA"/>
</dbReference>
<name>A0AA40DL83_9PEZI</name>
<organism evidence="2 3">
    <name type="scientific">Lasiosphaeria miniovina</name>
    <dbReference type="NCBI Taxonomy" id="1954250"/>
    <lineage>
        <taxon>Eukaryota</taxon>
        <taxon>Fungi</taxon>
        <taxon>Dikarya</taxon>
        <taxon>Ascomycota</taxon>
        <taxon>Pezizomycotina</taxon>
        <taxon>Sordariomycetes</taxon>
        <taxon>Sordariomycetidae</taxon>
        <taxon>Sordariales</taxon>
        <taxon>Lasiosphaeriaceae</taxon>
        <taxon>Lasiosphaeria</taxon>
    </lineage>
</organism>
<gene>
    <name evidence="2" type="ORF">B0T26DRAFT_794513</name>
</gene>
<reference evidence="2" key="1">
    <citation type="submission" date="2023-06" db="EMBL/GenBank/DDBJ databases">
        <title>Genome-scale phylogeny and comparative genomics of the fungal order Sordariales.</title>
        <authorList>
            <consortium name="Lawrence Berkeley National Laboratory"/>
            <person name="Hensen N."/>
            <person name="Bonometti L."/>
            <person name="Westerberg I."/>
            <person name="Brannstrom I.O."/>
            <person name="Guillou S."/>
            <person name="Cros-Aarteil S."/>
            <person name="Calhoun S."/>
            <person name="Haridas S."/>
            <person name="Kuo A."/>
            <person name="Mondo S."/>
            <person name="Pangilinan J."/>
            <person name="Riley R."/>
            <person name="LaButti K."/>
            <person name="Andreopoulos B."/>
            <person name="Lipzen A."/>
            <person name="Chen C."/>
            <person name="Yanf M."/>
            <person name="Daum C."/>
            <person name="Ng V."/>
            <person name="Clum A."/>
            <person name="Steindorff A."/>
            <person name="Ohm R."/>
            <person name="Martin F."/>
            <person name="Silar P."/>
            <person name="Natvig D."/>
            <person name="Lalanne C."/>
            <person name="Gautier V."/>
            <person name="Ament-velasquez S.L."/>
            <person name="Kruys A."/>
            <person name="Hutchinson M.I."/>
            <person name="Powell A.J."/>
            <person name="Barry K."/>
            <person name="Miller A.N."/>
            <person name="Grigoriev I.V."/>
            <person name="Debuchy R."/>
            <person name="Gladieux P."/>
            <person name="Thoren M.H."/>
            <person name="Johannesson H."/>
        </authorList>
    </citation>
    <scope>NUCLEOTIDE SEQUENCE</scope>
    <source>
        <strain evidence="2">SMH2392-1A</strain>
    </source>
</reference>
<evidence type="ECO:0000313" key="2">
    <source>
        <dbReference type="EMBL" id="KAK0703953.1"/>
    </source>
</evidence>
<sequence length="675" mass="76207">MSWEDDDLGVDAEIKPLMSIFGALYHYDTKTWKIPSRRPAIELSRKIATLIDNFGKEGNLIILYYAGHARPNEQAGGSPVWTARRHRESPTVPSSVIHSLLAEVDCDVLLLYDCCHAIQAGEPSAGKGAVETLAACGFESIAAEVGSHSFTSSLVHELARAAHTQEWLSVVGLHRKIINRLQAWMPRVCFTDNSYSMVQMDRQTGQPIFETQRRRTPIYCFLSKQPRTIILTPLLPSRFNQEQQPFILLNPVLDSPRVAESSNMIGSSQPGDESKLPGSSNHYPKQKSKRHFWPEIFNSDRWAVYSTELGNYCLEISGLQTDSTSTKAEKILKAFTEDVGEPSQRYICDEIQRFCSPAIFEKLIEGKGELSSQLVAILDERSQEEESEAKILFLGRQQLLDVLLRKEISSHSTKTPERVQRTSPRRRVLYITNLDPWCTLAIAAAAPSNQVPFLRDFVYKHITFQQGMGVKLKSSGFQSFQLSFHLTCFAWRANGIRSFDDRLGADKRPLRNGKNVSYLYGSAVGPDIYIYEVQTSCMVTGMDNRFWTAYGFFDTYHDGGESKHDLSFYEPAEGEINTDPLTGGRYASDSPIRTAREYFLRVMESCVNDAKDEWLNVGHSLLRTIKPYVSVKLWTFGPAFDMRRIANSSRPATPWMPTGAKSRGYPTKSFSFLKS</sequence>